<evidence type="ECO:0000313" key="3">
    <source>
        <dbReference type="Proteomes" id="UP000639772"/>
    </source>
</evidence>
<dbReference type="Proteomes" id="UP000639772">
    <property type="component" value="Chromosome 6"/>
</dbReference>
<feature type="compositionally biased region" description="Polar residues" evidence="1">
    <location>
        <begin position="18"/>
        <end position="30"/>
    </location>
</feature>
<proteinExistence type="predicted"/>
<protein>
    <submittedName>
        <fullName evidence="2">Uncharacterized protein</fullName>
    </submittedName>
</protein>
<evidence type="ECO:0000256" key="1">
    <source>
        <dbReference type="SAM" id="MobiDB-lite"/>
    </source>
</evidence>
<evidence type="ECO:0000313" key="2">
    <source>
        <dbReference type="EMBL" id="KAG0478279.1"/>
    </source>
</evidence>
<sequence>MHGRPVNPSSGRRCLRQQGLQPPGTTIQTAHNHHQRIYSQEAIDASSKLLDINPEILTAWNYRKLAFQHNLRKHRSAPFQISG</sequence>
<name>A0A835QT86_VANPL</name>
<comment type="caution">
    <text evidence="2">The sequence shown here is derived from an EMBL/GenBank/DDBJ whole genome shotgun (WGS) entry which is preliminary data.</text>
</comment>
<reference evidence="2 3" key="1">
    <citation type="journal article" date="2020" name="Nat. Food">
        <title>A phased Vanilla planifolia genome enables genetic improvement of flavour and production.</title>
        <authorList>
            <person name="Hasing T."/>
            <person name="Tang H."/>
            <person name="Brym M."/>
            <person name="Khazi F."/>
            <person name="Huang T."/>
            <person name="Chambers A.H."/>
        </authorList>
    </citation>
    <scope>NUCLEOTIDE SEQUENCE [LARGE SCALE GENOMIC DNA]</scope>
    <source>
        <tissue evidence="2">Leaf</tissue>
    </source>
</reference>
<accession>A0A835QT86</accession>
<organism evidence="2 3">
    <name type="scientific">Vanilla planifolia</name>
    <name type="common">Vanilla</name>
    <dbReference type="NCBI Taxonomy" id="51239"/>
    <lineage>
        <taxon>Eukaryota</taxon>
        <taxon>Viridiplantae</taxon>
        <taxon>Streptophyta</taxon>
        <taxon>Embryophyta</taxon>
        <taxon>Tracheophyta</taxon>
        <taxon>Spermatophyta</taxon>
        <taxon>Magnoliopsida</taxon>
        <taxon>Liliopsida</taxon>
        <taxon>Asparagales</taxon>
        <taxon>Orchidaceae</taxon>
        <taxon>Vanilloideae</taxon>
        <taxon>Vanilleae</taxon>
        <taxon>Vanilla</taxon>
    </lineage>
</organism>
<gene>
    <name evidence="2" type="ORF">HPP92_012998</name>
</gene>
<dbReference type="OrthoDB" id="272289at2759"/>
<dbReference type="EMBL" id="JADCNM010000006">
    <property type="protein sequence ID" value="KAG0478279.1"/>
    <property type="molecule type" value="Genomic_DNA"/>
</dbReference>
<feature type="region of interest" description="Disordered" evidence="1">
    <location>
        <begin position="1"/>
        <end position="33"/>
    </location>
</feature>
<dbReference type="SUPFAM" id="SSF48439">
    <property type="entry name" value="Protein prenylyltransferase"/>
    <property type="match status" value="1"/>
</dbReference>
<dbReference type="Gene3D" id="1.25.40.120">
    <property type="entry name" value="Protein prenylyltransferase"/>
    <property type="match status" value="1"/>
</dbReference>
<dbReference type="AlphaFoldDB" id="A0A835QT86"/>